<name>A0A9P7R2N7_9PEZI</name>
<reference evidence="1" key="1">
    <citation type="submission" date="2021-05" db="EMBL/GenBank/DDBJ databases">
        <title>Comparative genomics of three Colletotrichum scovillei strains and genetic complementation revealed genes involved fungal growth and virulence on chili pepper.</title>
        <authorList>
            <person name="Hsieh D.-K."/>
            <person name="Chuang S.-C."/>
            <person name="Chen C.-Y."/>
            <person name="Chao Y.-T."/>
            <person name="Lu M.-Y.J."/>
            <person name="Lee M.-H."/>
            <person name="Shih M.-C."/>
        </authorList>
    </citation>
    <scope>NUCLEOTIDE SEQUENCE</scope>
    <source>
        <strain evidence="1">Coll-153</strain>
    </source>
</reference>
<gene>
    <name evidence="1" type="ORF">JMJ77_009803</name>
</gene>
<evidence type="ECO:0000313" key="2">
    <source>
        <dbReference type="Proteomes" id="UP000699042"/>
    </source>
</evidence>
<dbReference type="Proteomes" id="UP000699042">
    <property type="component" value="Unassembled WGS sequence"/>
</dbReference>
<protein>
    <submittedName>
        <fullName evidence="1">Uncharacterized protein</fullName>
    </submittedName>
</protein>
<keyword evidence="2" id="KW-1185">Reference proteome</keyword>
<accession>A0A9P7R2N7</accession>
<dbReference type="EMBL" id="JAESDN010000009">
    <property type="protein sequence ID" value="KAG7045726.1"/>
    <property type="molecule type" value="Genomic_DNA"/>
</dbReference>
<evidence type="ECO:0000313" key="1">
    <source>
        <dbReference type="EMBL" id="KAG7045726.1"/>
    </source>
</evidence>
<sequence>MSSNTDKDCIILLLTRHLERLLVGIYSSNKRTTLKEANAILDRTDFYSKALTTSQQRGGCHRICLMAASGDELRSDLASWIANSTMAKAITL</sequence>
<organism evidence="1 2">
    <name type="scientific">Colletotrichum scovillei</name>
    <dbReference type="NCBI Taxonomy" id="1209932"/>
    <lineage>
        <taxon>Eukaryota</taxon>
        <taxon>Fungi</taxon>
        <taxon>Dikarya</taxon>
        <taxon>Ascomycota</taxon>
        <taxon>Pezizomycotina</taxon>
        <taxon>Sordariomycetes</taxon>
        <taxon>Hypocreomycetidae</taxon>
        <taxon>Glomerellales</taxon>
        <taxon>Glomerellaceae</taxon>
        <taxon>Colletotrichum</taxon>
        <taxon>Colletotrichum acutatum species complex</taxon>
    </lineage>
</organism>
<comment type="caution">
    <text evidence="1">The sequence shown here is derived from an EMBL/GenBank/DDBJ whole genome shotgun (WGS) entry which is preliminary data.</text>
</comment>
<proteinExistence type="predicted"/>
<dbReference type="AlphaFoldDB" id="A0A9P7R2N7"/>